<feature type="domain" description="Integrase catalytic" evidence="1">
    <location>
        <begin position="544"/>
        <end position="736"/>
    </location>
</feature>
<comment type="caution">
    <text evidence="2">The sequence shown here is derived from an EMBL/GenBank/DDBJ whole genome shotgun (WGS) entry which is preliminary data.</text>
</comment>
<proteinExistence type="predicted"/>
<evidence type="ECO:0000313" key="3">
    <source>
        <dbReference type="Proteomes" id="UP000499080"/>
    </source>
</evidence>
<name>A0A4Y2IJC7_ARAVE</name>
<dbReference type="AlphaFoldDB" id="A0A4Y2IJC7"/>
<dbReference type="InterPro" id="IPR041588">
    <property type="entry name" value="Integrase_H2C2"/>
</dbReference>
<evidence type="ECO:0000313" key="2">
    <source>
        <dbReference type="EMBL" id="GBM77369.1"/>
    </source>
</evidence>
<dbReference type="Proteomes" id="UP000499080">
    <property type="component" value="Unassembled WGS sequence"/>
</dbReference>
<evidence type="ECO:0000259" key="1">
    <source>
        <dbReference type="PROSITE" id="PS50994"/>
    </source>
</evidence>
<dbReference type="InterPro" id="IPR012337">
    <property type="entry name" value="RNaseH-like_sf"/>
</dbReference>
<dbReference type="Gene3D" id="3.30.420.10">
    <property type="entry name" value="Ribonuclease H-like superfamily/Ribonuclease H"/>
    <property type="match status" value="1"/>
</dbReference>
<dbReference type="EMBL" id="BGPR01186073">
    <property type="protein sequence ID" value="GBM77369.1"/>
    <property type="molecule type" value="Genomic_DNA"/>
</dbReference>
<reference evidence="2 3" key="1">
    <citation type="journal article" date="2019" name="Sci. Rep.">
        <title>Orb-weaving spider Araneus ventricosus genome elucidates the spidroin gene catalogue.</title>
        <authorList>
            <person name="Kono N."/>
            <person name="Nakamura H."/>
            <person name="Ohtoshi R."/>
            <person name="Moran D.A.P."/>
            <person name="Shinohara A."/>
            <person name="Yoshida Y."/>
            <person name="Fujiwara M."/>
            <person name="Mori M."/>
            <person name="Tomita M."/>
            <person name="Arakawa K."/>
        </authorList>
    </citation>
    <scope>NUCLEOTIDE SEQUENCE [LARGE SCALE GENOMIC DNA]</scope>
</reference>
<dbReference type="PANTHER" id="PTHR47331">
    <property type="entry name" value="PHD-TYPE DOMAIN-CONTAINING PROTEIN"/>
    <property type="match status" value="1"/>
</dbReference>
<dbReference type="PROSITE" id="PS50994">
    <property type="entry name" value="INTEGRASE"/>
    <property type="match status" value="1"/>
</dbReference>
<dbReference type="SUPFAM" id="SSF53098">
    <property type="entry name" value="Ribonuclease H-like"/>
    <property type="match status" value="1"/>
</dbReference>
<dbReference type="InterPro" id="IPR008042">
    <property type="entry name" value="Retrotrans_Pao"/>
</dbReference>
<accession>A0A4Y2IJC7</accession>
<organism evidence="2 3">
    <name type="scientific">Araneus ventricosus</name>
    <name type="common">Orbweaver spider</name>
    <name type="synonym">Epeira ventricosa</name>
    <dbReference type="NCBI Taxonomy" id="182803"/>
    <lineage>
        <taxon>Eukaryota</taxon>
        <taxon>Metazoa</taxon>
        <taxon>Ecdysozoa</taxon>
        <taxon>Arthropoda</taxon>
        <taxon>Chelicerata</taxon>
        <taxon>Arachnida</taxon>
        <taxon>Araneae</taxon>
        <taxon>Araneomorphae</taxon>
        <taxon>Entelegynae</taxon>
        <taxon>Araneoidea</taxon>
        <taxon>Araneidae</taxon>
        <taxon>Araneus</taxon>
    </lineage>
</organism>
<keyword evidence="3" id="KW-1185">Reference proteome</keyword>
<dbReference type="Pfam" id="PF05380">
    <property type="entry name" value="Peptidase_A17"/>
    <property type="match status" value="1"/>
</dbReference>
<dbReference type="Pfam" id="PF17921">
    <property type="entry name" value="Integrase_H2C2"/>
    <property type="match status" value="1"/>
</dbReference>
<feature type="non-terminal residue" evidence="2">
    <location>
        <position position="783"/>
    </location>
</feature>
<dbReference type="InterPro" id="IPR001584">
    <property type="entry name" value="Integrase_cat-core"/>
</dbReference>
<protein>
    <recommendedName>
        <fullName evidence="1">Integrase catalytic domain-containing protein</fullName>
    </recommendedName>
</protein>
<dbReference type="OrthoDB" id="6436222at2759"/>
<sequence length="783" mass="88976">MDDGITGTNDVKTAQILQTQLIDMFAKGGMNLHKWTSNSLELLNSFPSSNQERAFPIDAHISKTLGMNWLHLDDYFIFKVDCKHVPNPTKRNVLSVIARLYDPLGLLGPVICKMKIFLQKLWLEKLSFDDPLPQPIAVEWNHLVSSLKAIELIKIPRWILVDSSQKLVLHCFSDSSQTAYGAVIYLQCVRPDDTSTAKLVASKSRVSPLKTVSIPRLELCGCLLAAQLKAKVEQALNLQIDSILMYTDSTISLAWIQTSPHRLKTFVANRVVKIQRLTQNCEWQHVPSNLNPADVLSRGLVPEELSEHNLWWNGPPFLQEPVNCVDQHLADKSTDTRFLCELKSITSPSLMTLNSSDFLTSFLNISNNYRKLINVFSYILRFIGNCRNQKQRGHLSAAETQEGEYRLISLVQQVALAEDFANLSNQKQATSASKLKYLSPFMDTSSNVIRVGGRLHNSDLSYHVKHPIVLPKGHAISNLIMQDIHIRNCHVGAQTLLHLTRQDFWPIGGRNLARSIVHNCVICSRYNPQFLSQKMGDLPEERCTPSLPFDITGVDFCGPFYIKNKFQRKGPLQKIYVSIFICFVTRAVHFEIVSDLTSDSFIAALKRFMARRGKISSIFTDNGRNFVGARNELKRLYKLVSNPDNILAHYLGSEKIHWNFIPPKSAHFGGLWESGVKSFKFHFLRAVGNLKLTYEEFLTVSNQIEGILNSRPLIPLSSDANDLQALSPAHFLVGRPISAVVEPNLTEFSDNALKRWQRVTKITQYVWFRWQRDYLNHLQQKNK</sequence>
<gene>
    <name evidence="2" type="ORF">AVEN_125264_1</name>
</gene>
<dbReference type="GO" id="GO:0003676">
    <property type="term" value="F:nucleic acid binding"/>
    <property type="evidence" value="ECO:0007669"/>
    <property type="project" value="InterPro"/>
</dbReference>
<dbReference type="InterPro" id="IPR036397">
    <property type="entry name" value="RNaseH_sf"/>
</dbReference>
<dbReference type="GO" id="GO:0015074">
    <property type="term" value="P:DNA integration"/>
    <property type="evidence" value="ECO:0007669"/>
    <property type="project" value="InterPro"/>
</dbReference>